<gene>
    <name evidence="2" type="ORF">HIM_11939</name>
</gene>
<evidence type="ECO:0000256" key="1">
    <source>
        <dbReference type="SAM" id="MobiDB-lite"/>
    </source>
</evidence>
<proteinExistence type="predicted"/>
<dbReference type="Proteomes" id="UP000054481">
    <property type="component" value="Unassembled WGS sequence"/>
</dbReference>
<evidence type="ECO:0000313" key="2">
    <source>
        <dbReference type="EMBL" id="KJZ68667.1"/>
    </source>
</evidence>
<protein>
    <submittedName>
        <fullName evidence="2">Uncharacterized protein</fullName>
    </submittedName>
</protein>
<feature type="region of interest" description="Disordered" evidence="1">
    <location>
        <begin position="1"/>
        <end position="25"/>
    </location>
</feature>
<dbReference type="AlphaFoldDB" id="A0A0F7ZWB2"/>
<name>A0A0F7ZWB2_9HYPO</name>
<evidence type="ECO:0000313" key="3">
    <source>
        <dbReference type="Proteomes" id="UP000054481"/>
    </source>
</evidence>
<keyword evidence="3" id="KW-1185">Reference proteome</keyword>
<dbReference type="OrthoDB" id="5139907at2759"/>
<reference evidence="2 3" key="1">
    <citation type="journal article" date="2014" name="Genome Biol. Evol.">
        <title>Comparative genomics and transcriptomics analyses reveal divergent lifestyle features of nematode endoparasitic fungus Hirsutella minnesotensis.</title>
        <authorList>
            <person name="Lai Y."/>
            <person name="Liu K."/>
            <person name="Zhang X."/>
            <person name="Zhang X."/>
            <person name="Li K."/>
            <person name="Wang N."/>
            <person name="Shu C."/>
            <person name="Wu Y."/>
            <person name="Wang C."/>
            <person name="Bushley K.E."/>
            <person name="Xiang M."/>
            <person name="Liu X."/>
        </authorList>
    </citation>
    <scope>NUCLEOTIDE SEQUENCE [LARGE SCALE GENOMIC DNA]</scope>
    <source>
        <strain evidence="2 3">3608</strain>
    </source>
</reference>
<sequence>MEHQSRPARADWPTAKRATSSKESFSMRSKIALFATWGFWDKFFDSKRWRKEQKAILKGMMAAYDGKRWTGFPTTPDEKPVWDWFRSLEERFLVDAPYKLHTTRTASQFKERKGQMDIFFQTPFTKADGDFRYKHVLVVGEQKKS</sequence>
<accession>A0A0F7ZWB2</accession>
<dbReference type="EMBL" id="KQ030835">
    <property type="protein sequence ID" value="KJZ68667.1"/>
    <property type="molecule type" value="Genomic_DNA"/>
</dbReference>
<organism evidence="2 3">
    <name type="scientific">Hirsutella minnesotensis 3608</name>
    <dbReference type="NCBI Taxonomy" id="1043627"/>
    <lineage>
        <taxon>Eukaryota</taxon>
        <taxon>Fungi</taxon>
        <taxon>Dikarya</taxon>
        <taxon>Ascomycota</taxon>
        <taxon>Pezizomycotina</taxon>
        <taxon>Sordariomycetes</taxon>
        <taxon>Hypocreomycetidae</taxon>
        <taxon>Hypocreales</taxon>
        <taxon>Ophiocordycipitaceae</taxon>
        <taxon>Hirsutella</taxon>
    </lineage>
</organism>